<dbReference type="SUPFAM" id="SSF51905">
    <property type="entry name" value="FAD/NAD(P)-binding domain"/>
    <property type="match status" value="2"/>
</dbReference>
<keyword evidence="3" id="KW-0274">FAD</keyword>
<keyword evidence="6" id="KW-0472">Membrane</keyword>
<evidence type="ECO:0000256" key="5">
    <source>
        <dbReference type="ARBA" id="ARBA00023002"/>
    </source>
</evidence>
<dbReference type="AlphaFoldDB" id="G3JSN1"/>
<dbReference type="Proteomes" id="UP000001610">
    <property type="component" value="Unassembled WGS sequence"/>
</dbReference>
<organism evidence="7 8">
    <name type="scientific">Cordyceps militaris (strain CM01)</name>
    <name type="common">Caterpillar fungus</name>
    <dbReference type="NCBI Taxonomy" id="983644"/>
    <lineage>
        <taxon>Eukaryota</taxon>
        <taxon>Fungi</taxon>
        <taxon>Dikarya</taxon>
        <taxon>Ascomycota</taxon>
        <taxon>Pezizomycotina</taxon>
        <taxon>Sordariomycetes</taxon>
        <taxon>Hypocreomycetidae</taxon>
        <taxon>Hypocreales</taxon>
        <taxon>Cordycipitaceae</taxon>
        <taxon>Cordyceps</taxon>
    </lineage>
</organism>
<dbReference type="Gene3D" id="3.50.50.60">
    <property type="entry name" value="FAD/NAD(P)-binding domain"/>
    <property type="match status" value="1"/>
</dbReference>
<keyword evidence="6" id="KW-0812">Transmembrane</keyword>
<dbReference type="InParanoid" id="G3JSN1"/>
<dbReference type="HOGENOM" id="CLU_006909_7_5_1"/>
<keyword evidence="2" id="KW-0285">Flavoprotein</keyword>
<dbReference type="KEGG" id="cmt:CCM_08923"/>
<dbReference type="eggNOG" id="KOG1399">
    <property type="taxonomic scope" value="Eukaryota"/>
</dbReference>
<dbReference type="Pfam" id="PF00743">
    <property type="entry name" value="FMO-like"/>
    <property type="match status" value="1"/>
</dbReference>
<evidence type="ECO:0000256" key="4">
    <source>
        <dbReference type="ARBA" id="ARBA00022857"/>
    </source>
</evidence>
<feature type="transmembrane region" description="Helical" evidence="6">
    <location>
        <begin position="570"/>
        <end position="600"/>
    </location>
</feature>
<dbReference type="InterPro" id="IPR036188">
    <property type="entry name" value="FAD/NAD-bd_sf"/>
</dbReference>
<dbReference type="GO" id="GO:0050660">
    <property type="term" value="F:flavin adenine dinucleotide binding"/>
    <property type="evidence" value="ECO:0007669"/>
    <property type="project" value="InterPro"/>
</dbReference>
<gene>
    <name evidence="7" type="ORF">CCM_08923</name>
</gene>
<proteinExistence type="inferred from homology"/>
<evidence type="ECO:0000256" key="6">
    <source>
        <dbReference type="SAM" id="Phobius"/>
    </source>
</evidence>
<accession>G3JSN1</accession>
<dbReference type="OMA" id="VGPWKWE"/>
<dbReference type="PANTHER" id="PTHR23023">
    <property type="entry name" value="DIMETHYLANILINE MONOOXYGENASE"/>
    <property type="match status" value="1"/>
</dbReference>
<dbReference type="VEuPathDB" id="FungiDB:CCM_08923"/>
<keyword evidence="5" id="KW-0560">Oxidoreductase</keyword>
<keyword evidence="7" id="KW-0503">Monooxygenase</keyword>
<dbReference type="OrthoDB" id="10254665at2759"/>
<dbReference type="GO" id="GO:0004499">
    <property type="term" value="F:N,N-dimethylaniline monooxygenase activity"/>
    <property type="evidence" value="ECO:0007669"/>
    <property type="project" value="InterPro"/>
</dbReference>
<dbReference type="EMBL" id="JH126405">
    <property type="protein sequence ID" value="EGX88877.1"/>
    <property type="molecule type" value="Genomic_DNA"/>
</dbReference>
<evidence type="ECO:0000256" key="2">
    <source>
        <dbReference type="ARBA" id="ARBA00022630"/>
    </source>
</evidence>
<keyword evidence="8" id="KW-1185">Reference proteome</keyword>
<dbReference type="InterPro" id="IPR050346">
    <property type="entry name" value="FMO-like"/>
</dbReference>
<dbReference type="GO" id="GO:0050661">
    <property type="term" value="F:NADP binding"/>
    <property type="evidence" value="ECO:0007669"/>
    <property type="project" value="InterPro"/>
</dbReference>
<protein>
    <submittedName>
        <fullName evidence="7">Dimethylaniline monooxygenase</fullName>
    </submittedName>
</protein>
<evidence type="ECO:0000256" key="3">
    <source>
        <dbReference type="ARBA" id="ARBA00022827"/>
    </source>
</evidence>
<dbReference type="InterPro" id="IPR000960">
    <property type="entry name" value="Flavin_mOase"/>
</dbReference>
<keyword evidence="4" id="KW-0521">NADP</keyword>
<comment type="similarity">
    <text evidence="1">Belongs to the FMO family.</text>
</comment>
<evidence type="ECO:0000256" key="1">
    <source>
        <dbReference type="ARBA" id="ARBA00009183"/>
    </source>
</evidence>
<reference evidence="7 8" key="1">
    <citation type="journal article" date="2011" name="Genome Biol.">
        <title>Genome sequence of the insect pathogenic fungus Cordyceps militaris, a valued traditional Chinese medicine.</title>
        <authorList>
            <person name="Zheng P."/>
            <person name="Xia Y."/>
            <person name="Xiao G."/>
            <person name="Xiong C."/>
            <person name="Hu X."/>
            <person name="Zhang S."/>
            <person name="Zheng H."/>
            <person name="Huang Y."/>
            <person name="Zhou Y."/>
            <person name="Wang S."/>
            <person name="Zhao G.P."/>
            <person name="Liu X."/>
            <person name="St Leger R.J."/>
            <person name="Wang C."/>
        </authorList>
    </citation>
    <scope>NUCLEOTIDE SEQUENCE [LARGE SCALE GENOMIC DNA]</scope>
    <source>
        <strain evidence="7 8">CM01</strain>
    </source>
</reference>
<evidence type="ECO:0000313" key="7">
    <source>
        <dbReference type="EMBL" id="EGX88877.1"/>
    </source>
</evidence>
<name>G3JSN1_CORMM</name>
<dbReference type="RefSeq" id="XP_006674122.1">
    <property type="nucleotide sequence ID" value="XM_006674059.1"/>
</dbReference>
<dbReference type="InterPro" id="IPR020946">
    <property type="entry name" value="Flavin_mOase-like"/>
</dbReference>
<evidence type="ECO:0000313" key="8">
    <source>
        <dbReference type="Proteomes" id="UP000001610"/>
    </source>
</evidence>
<dbReference type="GeneID" id="18170928"/>
<keyword evidence="6" id="KW-1133">Transmembrane helix</keyword>
<dbReference type="PRINTS" id="PR00370">
    <property type="entry name" value="FMOXYGENASE"/>
</dbReference>
<sequence length="628" mass="68358">MKVAVVGGGPAGLATLKFLATAHLFFAIPPLDVRLFEAGDDIGGTFVQRVYEDAELVSSKYLTAFSDFRLPLDAPDFVTPAVYVQYLRAYATHFNLWPHIHPRARVTRIVRRPAAGHSVEISRAAESGAAVVETWDCDAVALCTGINVCPRLPDEIPGLARVPTVLHSSQVKTRAQMGEGTHVVVLGAGETGMDMAHLAVTAPTASVTLCHREGFFCAPKIIPMPTPGGRPAPAGTRPNKPVDTSVASLFDTAYAHPLLQRGPLLWAAYDCWVRTMHWCISGTEEGPDQWVGQMSKERKHLDSRTFSFLSLFFMCKSDRALPYLSAGHRSTSLLQRLRARLLNVPLAPNHGRTITVHKWPSHIDAAGTMHCPSPGRAVKPDVVILATGYTTSFPMLDHTRGAYPSLGACTARGIYRADSPDVAYIGFVRPSIGAIPPLAELQAQLWVLRLLQRFFPRDVPPPTGAAAGADAVAPYELDYKLHPRAGYDLHADKRGVDHESYAYQLALDMGAAPTWTCVARKGGWRCFYAWAMGSNFNPKFRLVGPWRDEAVAVGIMRGELYDVVKRSGGLVYLVTYSLIPLLVFGTISVALYAMCWIAALPDKALAGARRVLGLNGNNNEAKLGKVMD</sequence>